<dbReference type="GO" id="GO:0016987">
    <property type="term" value="F:sigma factor activity"/>
    <property type="evidence" value="ECO:0007669"/>
    <property type="project" value="UniProtKB-KW"/>
</dbReference>
<dbReference type="InterPro" id="IPR013325">
    <property type="entry name" value="RNA_pol_sigma_r2"/>
</dbReference>
<dbReference type="PANTHER" id="PTHR43133">
    <property type="entry name" value="RNA POLYMERASE ECF-TYPE SIGMA FACTO"/>
    <property type="match status" value="1"/>
</dbReference>
<evidence type="ECO:0000256" key="1">
    <source>
        <dbReference type="ARBA" id="ARBA00010641"/>
    </source>
</evidence>
<dbReference type="InterPro" id="IPR039425">
    <property type="entry name" value="RNA_pol_sigma-70-like"/>
</dbReference>
<organism evidence="7 8">
    <name type="scientific">Aeromicrobium yanjiei</name>
    <dbReference type="NCBI Taxonomy" id="2662028"/>
    <lineage>
        <taxon>Bacteria</taxon>
        <taxon>Bacillati</taxon>
        <taxon>Actinomycetota</taxon>
        <taxon>Actinomycetes</taxon>
        <taxon>Propionibacteriales</taxon>
        <taxon>Nocardioidaceae</taxon>
        <taxon>Aeromicrobium</taxon>
    </lineage>
</organism>
<reference evidence="7 8" key="1">
    <citation type="submission" date="2019-11" db="EMBL/GenBank/DDBJ databases">
        <authorList>
            <person name="Li J."/>
        </authorList>
    </citation>
    <scope>NUCLEOTIDE SEQUENCE [LARGE SCALE GENOMIC DNA]</scope>
    <source>
        <strain evidence="7 8">MF47</strain>
    </source>
</reference>
<dbReference type="SUPFAM" id="SSF88946">
    <property type="entry name" value="Sigma2 domain of RNA polymerase sigma factors"/>
    <property type="match status" value="1"/>
</dbReference>
<dbReference type="EMBL" id="CP045737">
    <property type="protein sequence ID" value="QGG42458.1"/>
    <property type="molecule type" value="Genomic_DNA"/>
</dbReference>
<dbReference type="Gene3D" id="1.10.10.10">
    <property type="entry name" value="Winged helix-like DNA-binding domain superfamily/Winged helix DNA-binding domain"/>
    <property type="match status" value="1"/>
</dbReference>
<feature type="domain" description="RNA polymerase sigma-70 region 2" evidence="6">
    <location>
        <begin position="22"/>
        <end position="89"/>
    </location>
</feature>
<keyword evidence="4" id="KW-0238">DNA-binding</keyword>
<gene>
    <name evidence="7" type="ORF">GEV26_14335</name>
</gene>
<dbReference type="NCBIfam" id="TIGR02937">
    <property type="entry name" value="sigma70-ECF"/>
    <property type="match status" value="1"/>
</dbReference>
<evidence type="ECO:0000256" key="4">
    <source>
        <dbReference type="ARBA" id="ARBA00023125"/>
    </source>
</evidence>
<dbReference type="InterPro" id="IPR013324">
    <property type="entry name" value="RNA_pol_sigma_r3/r4-like"/>
</dbReference>
<dbReference type="PANTHER" id="PTHR43133:SF8">
    <property type="entry name" value="RNA POLYMERASE SIGMA FACTOR HI_1459-RELATED"/>
    <property type="match status" value="1"/>
</dbReference>
<keyword evidence="5" id="KW-0804">Transcription</keyword>
<evidence type="ECO:0000313" key="8">
    <source>
        <dbReference type="Proteomes" id="UP000392064"/>
    </source>
</evidence>
<dbReference type="KEGG" id="aef:GEV26_14335"/>
<evidence type="ECO:0000259" key="6">
    <source>
        <dbReference type="Pfam" id="PF04542"/>
    </source>
</evidence>
<dbReference type="Pfam" id="PF04542">
    <property type="entry name" value="Sigma70_r2"/>
    <property type="match status" value="1"/>
</dbReference>
<dbReference type="InterPro" id="IPR014284">
    <property type="entry name" value="RNA_pol_sigma-70_dom"/>
</dbReference>
<keyword evidence="8" id="KW-1185">Reference proteome</keyword>
<evidence type="ECO:0000256" key="5">
    <source>
        <dbReference type="ARBA" id="ARBA00023163"/>
    </source>
</evidence>
<dbReference type="InterPro" id="IPR007627">
    <property type="entry name" value="RNA_pol_sigma70_r2"/>
</dbReference>
<dbReference type="SUPFAM" id="SSF88659">
    <property type="entry name" value="Sigma3 and sigma4 domains of RNA polymerase sigma factors"/>
    <property type="match status" value="1"/>
</dbReference>
<keyword evidence="3" id="KW-0731">Sigma factor</keyword>
<proteinExistence type="inferred from homology"/>
<dbReference type="InterPro" id="IPR036388">
    <property type="entry name" value="WH-like_DNA-bd_sf"/>
</dbReference>
<dbReference type="GO" id="GO:0006352">
    <property type="term" value="P:DNA-templated transcription initiation"/>
    <property type="evidence" value="ECO:0007669"/>
    <property type="project" value="InterPro"/>
</dbReference>
<evidence type="ECO:0000313" key="7">
    <source>
        <dbReference type="EMBL" id="QGG42458.1"/>
    </source>
</evidence>
<comment type="similarity">
    <text evidence="1">Belongs to the sigma-70 factor family. ECF subfamily.</text>
</comment>
<dbReference type="Proteomes" id="UP000392064">
    <property type="component" value="Chromosome"/>
</dbReference>
<sequence length="173" mass="19165">MDTDAELVVLARTGDREAYGVLFVRHRAVAERVARRSTSREDVDDVVSESFARVLAQICAGRGPVASFRAYLLTAVRHEAARRRAQGRRCEPTAEIEALATPTSLPELDDEVREAYRTLPERWQRVLWQLEVEGRRPHELAAELGLSANAVSALGTRARAGLRSAYLGRTLAA</sequence>
<dbReference type="RefSeq" id="WP_153654128.1">
    <property type="nucleotide sequence ID" value="NZ_CP045737.1"/>
</dbReference>
<dbReference type="GO" id="GO:0003677">
    <property type="term" value="F:DNA binding"/>
    <property type="evidence" value="ECO:0007669"/>
    <property type="project" value="UniProtKB-KW"/>
</dbReference>
<dbReference type="Gene3D" id="1.10.1740.10">
    <property type="match status" value="1"/>
</dbReference>
<keyword evidence="2" id="KW-0805">Transcription regulation</keyword>
<dbReference type="AlphaFoldDB" id="A0A5Q2MIG7"/>
<evidence type="ECO:0000256" key="2">
    <source>
        <dbReference type="ARBA" id="ARBA00023015"/>
    </source>
</evidence>
<evidence type="ECO:0000256" key="3">
    <source>
        <dbReference type="ARBA" id="ARBA00023082"/>
    </source>
</evidence>
<name>A0A5Q2MIG7_9ACTN</name>
<accession>A0A5Q2MIG7</accession>
<protein>
    <submittedName>
        <fullName evidence="7">Sigma-70 family RNA polymerase sigma factor</fullName>
    </submittedName>
</protein>